<accession>A0A839ETW8</accession>
<comment type="caution">
    <text evidence="1">The sequence shown here is derived from an EMBL/GenBank/DDBJ whole genome shotgun (WGS) entry which is preliminary data.</text>
</comment>
<proteinExistence type="predicted"/>
<keyword evidence="2" id="KW-1185">Reference proteome</keyword>
<protein>
    <submittedName>
        <fullName evidence="1">Anti-sigma factor ChrR (Cupin superfamily)</fullName>
    </submittedName>
</protein>
<dbReference type="RefSeq" id="WP_182528984.1">
    <property type="nucleotide sequence ID" value="NZ_JACGXL010000001.1"/>
</dbReference>
<dbReference type="EMBL" id="JACGXL010000001">
    <property type="protein sequence ID" value="MBA8885856.1"/>
    <property type="molecule type" value="Genomic_DNA"/>
</dbReference>
<dbReference type="Proteomes" id="UP000550401">
    <property type="component" value="Unassembled WGS sequence"/>
</dbReference>
<dbReference type="AlphaFoldDB" id="A0A839ETW8"/>
<name>A0A839ETW8_9GAMM</name>
<reference evidence="1 2" key="1">
    <citation type="submission" date="2020-07" db="EMBL/GenBank/DDBJ databases">
        <title>Genomic Encyclopedia of Type Strains, Phase IV (KMG-V): Genome sequencing to study the core and pangenomes of soil and plant-associated prokaryotes.</title>
        <authorList>
            <person name="Whitman W."/>
        </authorList>
    </citation>
    <scope>NUCLEOTIDE SEQUENCE [LARGE SCALE GENOMIC DNA]</scope>
    <source>
        <strain evidence="1 2">RH2WT43</strain>
    </source>
</reference>
<dbReference type="InterPro" id="IPR014710">
    <property type="entry name" value="RmlC-like_jellyroll"/>
</dbReference>
<dbReference type="Gene3D" id="2.60.120.10">
    <property type="entry name" value="Jelly Rolls"/>
    <property type="match status" value="1"/>
</dbReference>
<sequence>MPIIHPDVADVDVDAVEPVTIGPGCTRRDLPAREGLRIWVVDIAAGAQWPWVDCHDAGGEFVYVVRGELVDGGRRYGPGRHLAYAPHSLHQPRSDTGVRLYGINPVAKEVADVHA</sequence>
<dbReference type="InterPro" id="IPR011051">
    <property type="entry name" value="RmlC_Cupin_sf"/>
</dbReference>
<organism evidence="1 2">
    <name type="scientific">Dokdonella fugitiva</name>
    <dbReference type="NCBI Taxonomy" id="328517"/>
    <lineage>
        <taxon>Bacteria</taxon>
        <taxon>Pseudomonadati</taxon>
        <taxon>Pseudomonadota</taxon>
        <taxon>Gammaproteobacteria</taxon>
        <taxon>Lysobacterales</taxon>
        <taxon>Rhodanobacteraceae</taxon>
        <taxon>Dokdonella</taxon>
    </lineage>
</organism>
<evidence type="ECO:0000313" key="2">
    <source>
        <dbReference type="Proteomes" id="UP000550401"/>
    </source>
</evidence>
<dbReference type="SUPFAM" id="SSF51182">
    <property type="entry name" value="RmlC-like cupins"/>
    <property type="match status" value="1"/>
</dbReference>
<evidence type="ECO:0000313" key="1">
    <source>
        <dbReference type="EMBL" id="MBA8885856.1"/>
    </source>
</evidence>
<gene>
    <name evidence="1" type="ORF">FHW12_000047</name>
</gene>